<feature type="binding site" evidence="4">
    <location>
        <position position="159"/>
    </location>
    <ligand>
        <name>a divalent metal cation</name>
        <dbReference type="ChEBI" id="CHEBI:60240"/>
        <label>2</label>
    </ligand>
</feature>
<proteinExistence type="inferred from homology"/>
<evidence type="ECO:0000256" key="5">
    <source>
        <dbReference type="SAM" id="MobiDB-lite"/>
    </source>
</evidence>
<evidence type="ECO:0000256" key="2">
    <source>
        <dbReference type="ARBA" id="ARBA00022723"/>
    </source>
</evidence>
<dbReference type="EMBL" id="DXCC01000010">
    <property type="protein sequence ID" value="HIZ15014.1"/>
    <property type="molecule type" value="Genomic_DNA"/>
</dbReference>
<dbReference type="PANTHER" id="PTHR46124">
    <property type="entry name" value="D-AMINOACYL-TRNA DEACYLASE"/>
    <property type="match status" value="1"/>
</dbReference>
<dbReference type="InterPro" id="IPR001130">
    <property type="entry name" value="TatD-like"/>
</dbReference>
<gene>
    <name evidence="6" type="ORF">H9816_03775</name>
</gene>
<protein>
    <submittedName>
        <fullName evidence="6">TatD family hydrolase</fullName>
    </submittedName>
</protein>
<comment type="similarity">
    <text evidence="1">Belongs to the metallo-dependent hydrolases superfamily. TatD-type hydrolase family.</text>
</comment>
<feature type="binding site" evidence="4">
    <location>
        <position position="134"/>
    </location>
    <ligand>
        <name>a divalent metal cation</name>
        <dbReference type="ChEBI" id="CHEBI:60240"/>
        <label>2</label>
    </ligand>
</feature>
<dbReference type="FunFam" id="3.20.20.140:FF:000005">
    <property type="entry name" value="TatD family hydrolase"/>
    <property type="match status" value="1"/>
</dbReference>
<feature type="region of interest" description="Disordered" evidence="5">
    <location>
        <begin position="269"/>
        <end position="290"/>
    </location>
</feature>
<dbReference type="CDD" id="cd01310">
    <property type="entry name" value="TatD_DNAse"/>
    <property type="match status" value="1"/>
</dbReference>
<dbReference type="InterPro" id="IPR032466">
    <property type="entry name" value="Metal_Hydrolase"/>
</dbReference>
<name>A0A9D2IL75_9BACT</name>
<dbReference type="GO" id="GO:0004536">
    <property type="term" value="F:DNA nuclease activity"/>
    <property type="evidence" value="ECO:0007669"/>
    <property type="project" value="InterPro"/>
</dbReference>
<dbReference type="PANTHER" id="PTHR46124:SF4">
    <property type="entry name" value="HYDROLASE TATD"/>
    <property type="match status" value="1"/>
</dbReference>
<evidence type="ECO:0000256" key="3">
    <source>
        <dbReference type="ARBA" id="ARBA00022801"/>
    </source>
</evidence>
<reference evidence="6" key="1">
    <citation type="journal article" date="2021" name="PeerJ">
        <title>Extensive microbial diversity within the chicken gut microbiome revealed by metagenomics and culture.</title>
        <authorList>
            <person name="Gilroy R."/>
            <person name="Ravi A."/>
            <person name="Getino M."/>
            <person name="Pursley I."/>
            <person name="Horton D.L."/>
            <person name="Alikhan N.F."/>
            <person name="Baker D."/>
            <person name="Gharbi K."/>
            <person name="Hall N."/>
            <person name="Watson M."/>
            <person name="Adriaenssens E.M."/>
            <person name="Foster-Nyarko E."/>
            <person name="Jarju S."/>
            <person name="Secka A."/>
            <person name="Antonio M."/>
            <person name="Oren A."/>
            <person name="Chaudhuri R.R."/>
            <person name="La Ragione R."/>
            <person name="Hildebrand F."/>
            <person name="Pallen M.J."/>
        </authorList>
    </citation>
    <scope>NUCLEOTIDE SEQUENCE</scope>
    <source>
        <strain evidence="6">ChiHjej11B10-19426</strain>
    </source>
</reference>
<reference evidence="6" key="2">
    <citation type="submission" date="2021-04" db="EMBL/GenBank/DDBJ databases">
        <authorList>
            <person name="Gilroy R."/>
        </authorList>
    </citation>
    <scope>NUCLEOTIDE SEQUENCE</scope>
    <source>
        <strain evidence="6">ChiHjej11B10-19426</strain>
    </source>
</reference>
<dbReference type="NCBIfam" id="TIGR00010">
    <property type="entry name" value="YchF/TatD family DNA exonuclease"/>
    <property type="match status" value="1"/>
</dbReference>
<dbReference type="PROSITE" id="PS01091">
    <property type="entry name" value="TATD_3"/>
    <property type="match status" value="1"/>
</dbReference>
<dbReference type="AlphaFoldDB" id="A0A9D2IL75"/>
<feature type="binding site" evidence="4">
    <location>
        <position position="7"/>
    </location>
    <ligand>
        <name>a divalent metal cation</name>
        <dbReference type="ChEBI" id="CHEBI:60240"/>
        <label>1</label>
    </ligand>
</feature>
<dbReference type="Pfam" id="PF01026">
    <property type="entry name" value="TatD_DNase"/>
    <property type="match status" value="1"/>
</dbReference>
<dbReference type="InterPro" id="IPR015991">
    <property type="entry name" value="TatD/YcfH-like"/>
</dbReference>
<dbReference type="PIRSF" id="PIRSF005902">
    <property type="entry name" value="DNase_TatD"/>
    <property type="match status" value="1"/>
</dbReference>
<dbReference type="Proteomes" id="UP000824014">
    <property type="component" value="Unassembled WGS sequence"/>
</dbReference>
<feature type="binding site" evidence="4">
    <location>
        <position position="9"/>
    </location>
    <ligand>
        <name>a divalent metal cation</name>
        <dbReference type="ChEBI" id="CHEBI:60240"/>
        <label>1</label>
    </ligand>
</feature>
<dbReference type="GO" id="GO:0005829">
    <property type="term" value="C:cytosol"/>
    <property type="evidence" value="ECO:0007669"/>
    <property type="project" value="TreeGrafter"/>
</dbReference>
<dbReference type="GO" id="GO:0046872">
    <property type="term" value="F:metal ion binding"/>
    <property type="evidence" value="ECO:0007669"/>
    <property type="project" value="UniProtKB-KW"/>
</dbReference>
<dbReference type="InterPro" id="IPR018228">
    <property type="entry name" value="DNase_TatD-rel_CS"/>
</dbReference>
<organism evidence="6 7">
    <name type="scientific">Candidatus Tidjanibacter faecipullorum</name>
    <dbReference type="NCBI Taxonomy" id="2838766"/>
    <lineage>
        <taxon>Bacteria</taxon>
        <taxon>Pseudomonadati</taxon>
        <taxon>Bacteroidota</taxon>
        <taxon>Bacteroidia</taxon>
        <taxon>Bacteroidales</taxon>
        <taxon>Rikenellaceae</taxon>
        <taxon>Tidjanibacter</taxon>
    </lineage>
</organism>
<feature type="binding site" evidence="4">
    <location>
        <position position="209"/>
    </location>
    <ligand>
        <name>a divalent metal cation</name>
        <dbReference type="ChEBI" id="CHEBI:60240"/>
        <label>1</label>
    </ligand>
</feature>
<keyword evidence="3 6" id="KW-0378">Hydrolase</keyword>
<comment type="caution">
    <text evidence="6">The sequence shown here is derived from an EMBL/GenBank/DDBJ whole genome shotgun (WGS) entry which is preliminary data.</text>
</comment>
<evidence type="ECO:0000313" key="6">
    <source>
        <dbReference type="EMBL" id="HIZ15014.1"/>
    </source>
</evidence>
<dbReference type="SUPFAM" id="SSF51556">
    <property type="entry name" value="Metallo-dependent hydrolases"/>
    <property type="match status" value="1"/>
</dbReference>
<dbReference type="GO" id="GO:0016788">
    <property type="term" value="F:hydrolase activity, acting on ester bonds"/>
    <property type="evidence" value="ECO:0007669"/>
    <property type="project" value="InterPro"/>
</dbReference>
<evidence type="ECO:0000313" key="7">
    <source>
        <dbReference type="Proteomes" id="UP000824014"/>
    </source>
</evidence>
<sequence>MKIVDTHTHPFEEAFDEDREAVMTRAREAGVVKMLCPAIDSETHERLFALCDRYPDVCLPMMGLHPTSVNDNPRWREELARVEQLLAAGDRRYWAVGEVGLDLYWSRDWLDRQVEVFERQAELALHYDLPLVIHTRDAWPEMIASLRRFAGRGLRGVLHAFSGTWEDYRAVRACGDFLFGIGGVVTYKKSPLPELLARMPLEQLVLETDAPYLPPVPYRGKRNEPAYIVRVCERVAEATGRTPDEVADVTAANAARLFGFAWPDGTAGGLKIGHRPKSRPPVPSNSQKSS</sequence>
<feature type="binding site" evidence="4">
    <location>
        <position position="98"/>
    </location>
    <ligand>
        <name>a divalent metal cation</name>
        <dbReference type="ChEBI" id="CHEBI:60240"/>
        <label>1</label>
    </ligand>
</feature>
<evidence type="ECO:0000256" key="4">
    <source>
        <dbReference type="PIRSR" id="PIRSR005902-1"/>
    </source>
</evidence>
<accession>A0A9D2IL75</accession>
<dbReference type="Gene3D" id="3.20.20.140">
    <property type="entry name" value="Metal-dependent hydrolases"/>
    <property type="match status" value="1"/>
</dbReference>
<keyword evidence="2 4" id="KW-0479">Metal-binding</keyword>
<evidence type="ECO:0000256" key="1">
    <source>
        <dbReference type="ARBA" id="ARBA00009275"/>
    </source>
</evidence>